<evidence type="ECO:0000313" key="14">
    <source>
        <dbReference type="Proteomes" id="UP000241868"/>
    </source>
</evidence>
<accession>A0A2P7U276</accession>
<dbReference type="NCBIfam" id="NF000840">
    <property type="entry name" value="PRK00071.1-3"/>
    <property type="match status" value="1"/>
</dbReference>
<dbReference type="OrthoDB" id="5295945at2"/>
<evidence type="ECO:0000256" key="11">
    <source>
        <dbReference type="HAMAP-Rule" id="MF_00244"/>
    </source>
</evidence>
<dbReference type="GO" id="GO:0009435">
    <property type="term" value="P:NAD+ biosynthetic process"/>
    <property type="evidence" value="ECO:0007669"/>
    <property type="project" value="UniProtKB-UniRule"/>
</dbReference>
<evidence type="ECO:0000256" key="5">
    <source>
        <dbReference type="ARBA" id="ARBA00022679"/>
    </source>
</evidence>
<dbReference type="CDD" id="cd02165">
    <property type="entry name" value="NMNAT"/>
    <property type="match status" value="1"/>
</dbReference>
<proteinExistence type="inferred from homology"/>
<dbReference type="EC" id="2.7.7.18" evidence="11"/>
<evidence type="ECO:0000259" key="12">
    <source>
        <dbReference type="Pfam" id="PF01467"/>
    </source>
</evidence>
<evidence type="ECO:0000256" key="4">
    <source>
        <dbReference type="ARBA" id="ARBA00022642"/>
    </source>
</evidence>
<feature type="domain" description="Cytidyltransferase-like" evidence="12">
    <location>
        <begin position="6"/>
        <end position="175"/>
    </location>
</feature>
<keyword evidence="7 11" id="KW-0547">Nucleotide-binding</keyword>
<comment type="catalytic activity">
    <reaction evidence="10 11">
        <text>nicotinate beta-D-ribonucleotide + ATP + H(+) = deamido-NAD(+) + diphosphate</text>
        <dbReference type="Rhea" id="RHEA:22860"/>
        <dbReference type="ChEBI" id="CHEBI:15378"/>
        <dbReference type="ChEBI" id="CHEBI:30616"/>
        <dbReference type="ChEBI" id="CHEBI:33019"/>
        <dbReference type="ChEBI" id="CHEBI:57502"/>
        <dbReference type="ChEBI" id="CHEBI:58437"/>
        <dbReference type="EC" id="2.7.7.18"/>
    </reaction>
</comment>
<evidence type="ECO:0000256" key="7">
    <source>
        <dbReference type="ARBA" id="ARBA00022741"/>
    </source>
</evidence>
<dbReference type="PANTHER" id="PTHR39321:SF3">
    <property type="entry name" value="PHOSPHOPANTETHEINE ADENYLYLTRANSFERASE"/>
    <property type="match status" value="1"/>
</dbReference>
<dbReference type="UniPathway" id="UPA00253">
    <property type="reaction ID" value="UER00332"/>
</dbReference>
<reference evidence="13 14" key="1">
    <citation type="submission" date="2018-03" db="EMBL/GenBank/DDBJ databases">
        <title>Neisseria weixii sp. nov., isolated from the intestinal contents of Tibetan Plateau pika (Ochotona curzoniae) in Yushu, Qinghai Province, China.</title>
        <authorList>
            <person name="Gui Z."/>
        </authorList>
    </citation>
    <scope>NUCLEOTIDE SEQUENCE [LARGE SCALE GENOMIC DNA]</scope>
    <source>
        <strain evidence="13 14">ATCC 51483</strain>
    </source>
</reference>
<sequence>MENIGLFGGTFDPIHNGHLHIAQAFADETGLDTVVFLPAGDPYHKPQRTQTPAKHRFIMTELAIADDPRFALSDCDMVREGATYTFDTVQIFRQQFPTAKIWWLLGSDSLMKLHTWKKWQTLVRQVNIAVAMRKDGNLNQTPRELHAWLGAALQNGSVRILQAPLYNISSTQIRATLENQTLSDGLIPQAVARYIRQHGLYR</sequence>
<keyword evidence="9 11" id="KW-0520">NAD</keyword>
<keyword evidence="4 11" id="KW-0662">Pyridine nucleotide biosynthesis</keyword>
<dbReference type="InterPro" id="IPR004821">
    <property type="entry name" value="Cyt_trans-like"/>
</dbReference>
<keyword evidence="5 11" id="KW-0808">Transferase</keyword>
<keyword evidence="6 11" id="KW-0548">Nucleotidyltransferase</keyword>
<organism evidence="13 14">
    <name type="scientific">Neisseria iguanae</name>
    <dbReference type="NCBI Taxonomy" id="90242"/>
    <lineage>
        <taxon>Bacteria</taxon>
        <taxon>Pseudomonadati</taxon>
        <taxon>Pseudomonadota</taxon>
        <taxon>Betaproteobacteria</taxon>
        <taxon>Neisseriales</taxon>
        <taxon>Neisseriaceae</taxon>
        <taxon>Neisseria</taxon>
    </lineage>
</organism>
<evidence type="ECO:0000256" key="10">
    <source>
        <dbReference type="ARBA" id="ARBA00048721"/>
    </source>
</evidence>
<comment type="function">
    <text evidence="1 11">Catalyzes the reversible adenylation of nicotinate mononucleotide (NaMN) to nicotinic acid adenine dinucleotide (NaAD).</text>
</comment>
<comment type="similarity">
    <text evidence="3 11">Belongs to the NadD family.</text>
</comment>
<keyword evidence="8 11" id="KW-0067">ATP-binding</keyword>
<dbReference type="NCBIfam" id="TIGR00482">
    <property type="entry name" value="nicotinate (nicotinamide) nucleotide adenylyltransferase"/>
    <property type="match status" value="1"/>
</dbReference>
<comment type="pathway">
    <text evidence="2 11">Cofactor biosynthesis; NAD(+) biosynthesis; deamido-NAD(+) from nicotinate D-ribonucleotide: step 1/1.</text>
</comment>
<dbReference type="Gene3D" id="3.40.50.620">
    <property type="entry name" value="HUPs"/>
    <property type="match status" value="1"/>
</dbReference>
<evidence type="ECO:0000256" key="9">
    <source>
        <dbReference type="ARBA" id="ARBA00023027"/>
    </source>
</evidence>
<dbReference type="AlphaFoldDB" id="A0A2P7U276"/>
<evidence type="ECO:0000313" key="13">
    <source>
        <dbReference type="EMBL" id="PSJ81023.1"/>
    </source>
</evidence>
<name>A0A2P7U276_9NEIS</name>
<evidence type="ECO:0000256" key="8">
    <source>
        <dbReference type="ARBA" id="ARBA00022840"/>
    </source>
</evidence>
<dbReference type="InterPro" id="IPR014729">
    <property type="entry name" value="Rossmann-like_a/b/a_fold"/>
</dbReference>
<comment type="caution">
    <text evidence="13">The sequence shown here is derived from an EMBL/GenBank/DDBJ whole genome shotgun (WGS) entry which is preliminary data.</text>
</comment>
<evidence type="ECO:0000256" key="1">
    <source>
        <dbReference type="ARBA" id="ARBA00002324"/>
    </source>
</evidence>
<evidence type="ECO:0000256" key="3">
    <source>
        <dbReference type="ARBA" id="ARBA00009014"/>
    </source>
</evidence>
<evidence type="ECO:0000256" key="2">
    <source>
        <dbReference type="ARBA" id="ARBA00005019"/>
    </source>
</evidence>
<dbReference type="SUPFAM" id="SSF52374">
    <property type="entry name" value="Nucleotidylyl transferase"/>
    <property type="match status" value="1"/>
</dbReference>
<dbReference type="Pfam" id="PF01467">
    <property type="entry name" value="CTP_transf_like"/>
    <property type="match status" value="1"/>
</dbReference>
<dbReference type="InterPro" id="IPR005248">
    <property type="entry name" value="NadD/NMNAT"/>
</dbReference>
<keyword evidence="14" id="KW-1185">Reference proteome</keyword>
<dbReference type="Proteomes" id="UP000241868">
    <property type="component" value="Unassembled WGS sequence"/>
</dbReference>
<dbReference type="GO" id="GO:0004515">
    <property type="term" value="F:nicotinate-nucleotide adenylyltransferase activity"/>
    <property type="evidence" value="ECO:0007669"/>
    <property type="project" value="UniProtKB-UniRule"/>
</dbReference>
<evidence type="ECO:0000256" key="6">
    <source>
        <dbReference type="ARBA" id="ARBA00022695"/>
    </source>
</evidence>
<dbReference type="EMBL" id="PXYY01000009">
    <property type="protein sequence ID" value="PSJ81023.1"/>
    <property type="molecule type" value="Genomic_DNA"/>
</dbReference>
<protein>
    <recommendedName>
        <fullName evidence="11">Probable nicotinate-nucleotide adenylyltransferase</fullName>
        <ecNumber evidence="11">2.7.7.18</ecNumber>
    </recommendedName>
    <alternativeName>
        <fullName evidence="11">Deamido-NAD(+) diphosphorylase</fullName>
    </alternativeName>
    <alternativeName>
        <fullName evidence="11">Deamido-NAD(+) pyrophosphorylase</fullName>
    </alternativeName>
    <alternativeName>
        <fullName evidence="11">Nicotinate mononucleotide adenylyltransferase</fullName>
        <shortName evidence="11">NaMN adenylyltransferase</shortName>
    </alternativeName>
</protein>
<dbReference type="GO" id="GO:0005524">
    <property type="term" value="F:ATP binding"/>
    <property type="evidence" value="ECO:0007669"/>
    <property type="project" value="UniProtKB-KW"/>
</dbReference>
<dbReference type="HAMAP" id="MF_00244">
    <property type="entry name" value="NaMN_adenylyltr"/>
    <property type="match status" value="1"/>
</dbReference>
<dbReference type="PANTHER" id="PTHR39321">
    <property type="entry name" value="NICOTINATE-NUCLEOTIDE ADENYLYLTRANSFERASE-RELATED"/>
    <property type="match status" value="1"/>
</dbReference>
<dbReference type="NCBIfam" id="TIGR00125">
    <property type="entry name" value="cyt_tran_rel"/>
    <property type="match status" value="1"/>
</dbReference>
<dbReference type="RefSeq" id="WP_106740420.1">
    <property type="nucleotide sequence ID" value="NZ_PXYY01000009.1"/>
</dbReference>
<gene>
    <name evidence="11 13" type="primary">nadD</name>
    <name evidence="13" type="ORF">C7N83_02540</name>
</gene>